<evidence type="ECO:0000313" key="1">
    <source>
        <dbReference type="EMBL" id="PBK59673.1"/>
    </source>
</evidence>
<evidence type="ECO:0000313" key="2">
    <source>
        <dbReference type="Proteomes" id="UP000218334"/>
    </source>
</evidence>
<dbReference type="EMBL" id="KZ293499">
    <property type="protein sequence ID" value="PBK59673.1"/>
    <property type="molecule type" value="Genomic_DNA"/>
</dbReference>
<gene>
    <name evidence="1" type="ORF">ARMSODRAFT_1071243</name>
</gene>
<reference evidence="2" key="1">
    <citation type="journal article" date="2017" name="Nat. Ecol. Evol.">
        <title>Genome expansion and lineage-specific genetic innovations in the forest pathogenic fungi Armillaria.</title>
        <authorList>
            <person name="Sipos G."/>
            <person name="Prasanna A.N."/>
            <person name="Walter M.C."/>
            <person name="O'Connor E."/>
            <person name="Balint B."/>
            <person name="Krizsan K."/>
            <person name="Kiss B."/>
            <person name="Hess J."/>
            <person name="Varga T."/>
            <person name="Slot J."/>
            <person name="Riley R."/>
            <person name="Boka B."/>
            <person name="Rigling D."/>
            <person name="Barry K."/>
            <person name="Lee J."/>
            <person name="Mihaltcheva S."/>
            <person name="LaButti K."/>
            <person name="Lipzen A."/>
            <person name="Waldron R."/>
            <person name="Moloney N.M."/>
            <person name="Sperisen C."/>
            <person name="Kredics L."/>
            <person name="Vagvoelgyi C."/>
            <person name="Patrignani A."/>
            <person name="Fitzpatrick D."/>
            <person name="Nagy I."/>
            <person name="Doyle S."/>
            <person name="Anderson J.B."/>
            <person name="Grigoriev I.V."/>
            <person name="Gueldener U."/>
            <person name="Muensterkoetter M."/>
            <person name="Nagy L.G."/>
        </authorList>
    </citation>
    <scope>NUCLEOTIDE SEQUENCE [LARGE SCALE GENOMIC DNA]</scope>
    <source>
        <strain evidence="2">28-4</strain>
    </source>
</reference>
<protein>
    <submittedName>
        <fullName evidence="1">Uncharacterized protein</fullName>
    </submittedName>
</protein>
<proteinExistence type="predicted"/>
<dbReference type="AlphaFoldDB" id="A0A2H3B746"/>
<organism evidence="1 2">
    <name type="scientific">Armillaria solidipes</name>
    <dbReference type="NCBI Taxonomy" id="1076256"/>
    <lineage>
        <taxon>Eukaryota</taxon>
        <taxon>Fungi</taxon>
        <taxon>Dikarya</taxon>
        <taxon>Basidiomycota</taxon>
        <taxon>Agaricomycotina</taxon>
        <taxon>Agaricomycetes</taxon>
        <taxon>Agaricomycetidae</taxon>
        <taxon>Agaricales</taxon>
        <taxon>Marasmiineae</taxon>
        <taxon>Physalacriaceae</taxon>
        <taxon>Armillaria</taxon>
    </lineage>
</organism>
<dbReference type="Proteomes" id="UP000218334">
    <property type="component" value="Unassembled WGS sequence"/>
</dbReference>
<keyword evidence="2" id="KW-1185">Reference proteome</keyword>
<accession>A0A2H3B746</accession>
<sequence>MFHPPARSKYIPQEVPSEHAIKERIYSPSTRLNARREVLVPSLRISGVYGMVEAGVVNRSKKVLGNLTEAAVLCGHAEMRWWWYRSKKPIGSCRSDSKTRLGAGFYVIPRIVFYDNTGHARVFLYQKRFPPHRAKHRAISSWLAGKQIQEDLGTGSHTKNKIGNQTLILTRTHGRTATCVTFSYSLSRPVVLPMRTSKVQIQVLCLTIGANTSWFSGKDIRLYCYNVEFRLYPDRLLSINDSEIYALAGSSTVDILASVLGCGTRYTLPAYFLASTYGVTVLLSLTLDFKRIAAA</sequence>
<name>A0A2H3B746_9AGAR</name>